<dbReference type="Pfam" id="PF06253">
    <property type="entry name" value="MTTB"/>
    <property type="match status" value="1"/>
</dbReference>
<keyword evidence="2" id="KW-0489">Methyltransferase</keyword>
<evidence type="ECO:0000313" key="5">
    <source>
        <dbReference type="Proteomes" id="UP000323521"/>
    </source>
</evidence>
<dbReference type="InterPro" id="IPR010426">
    <property type="entry name" value="MTTB_MeTrfase"/>
</dbReference>
<keyword evidence="5" id="KW-1185">Reference proteome</keyword>
<evidence type="ECO:0000256" key="1">
    <source>
        <dbReference type="ARBA" id="ARBA00007137"/>
    </source>
</evidence>
<comment type="similarity">
    <text evidence="1">Belongs to the trimethylamine methyltransferase family.</text>
</comment>
<dbReference type="Proteomes" id="UP000323521">
    <property type="component" value="Chromosome"/>
</dbReference>
<dbReference type="OrthoDB" id="5418352at2"/>
<dbReference type="AlphaFoldDB" id="A0A3G1KVL8"/>
<organism evidence="4 5">
    <name type="scientific">Formimonas warabiya</name>
    <dbReference type="NCBI Taxonomy" id="1761012"/>
    <lineage>
        <taxon>Bacteria</taxon>
        <taxon>Bacillati</taxon>
        <taxon>Bacillota</taxon>
        <taxon>Clostridia</taxon>
        <taxon>Eubacteriales</taxon>
        <taxon>Peptococcaceae</taxon>
        <taxon>Candidatus Formimonas</taxon>
    </lineage>
</organism>
<evidence type="ECO:0000256" key="3">
    <source>
        <dbReference type="ARBA" id="ARBA00022679"/>
    </source>
</evidence>
<evidence type="ECO:0000256" key="2">
    <source>
        <dbReference type="ARBA" id="ARBA00022603"/>
    </source>
</evidence>
<sequence length="472" mass="52165">MDNRDRLLPLRKEEIELVHHKSLEVMDKTGMWFQSSRAREIFQKHGVRVEGEFVYFTEDQIQDALKTVPPKFTLLARNSARNMPVGEGYFAFGPSGGSPFILDYDGTMRVSTSEDYENSLKLTQMLDCVDFNRELVASGGDIAADNILLYELFASIKMTDKPLDCTLAEGVGLLAILFGISKEKMKDTGQGIAYAIGTANPLSPLGMSAHESDTLIDICRYNVAVAISPMPMAGMTAPSTLPGLLITQNCEILGALVLSQLVNPGCPVLYGCIGTITNMRNACAPIGAPEARLIEYASAQLASWYGVPARGDVGLSDANCLDFQAGAESAFHFVNAVRNGLHLLPGLGAMGSWNIGSLEKMVLDAELAAYTKRLLRPLEFSEENMAVSLIKKVGPRGSFIAEEHTFHHFRREFYDSVLFSRIPYENWEQQGKKDVLDNAHKKVREMLNDYQPPDLEGSLEKDLEKYTDTHYV</sequence>
<name>A0A3G1KVL8_FORW1</name>
<evidence type="ECO:0008006" key="6">
    <source>
        <dbReference type="Google" id="ProtNLM"/>
    </source>
</evidence>
<dbReference type="InterPro" id="IPR038601">
    <property type="entry name" value="MttB-like_sf"/>
</dbReference>
<dbReference type="GO" id="GO:0032259">
    <property type="term" value="P:methylation"/>
    <property type="evidence" value="ECO:0007669"/>
    <property type="project" value="UniProtKB-KW"/>
</dbReference>
<accession>A0A3G1KVL8</accession>
<dbReference type="Gene3D" id="3.20.20.480">
    <property type="entry name" value="Trimethylamine methyltransferase-like"/>
    <property type="match status" value="1"/>
</dbReference>
<keyword evidence="3" id="KW-0808">Transferase</keyword>
<dbReference type="GO" id="GO:0015948">
    <property type="term" value="P:methanogenesis"/>
    <property type="evidence" value="ECO:0007669"/>
    <property type="project" value="InterPro"/>
</dbReference>
<dbReference type="EMBL" id="CP017634">
    <property type="protein sequence ID" value="ATW26504.1"/>
    <property type="molecule type" value="Genomic_DNA"/>
</dbReference>
<protein>
    <recommendedName>
        <fullName evidence="6">Trimethylamine methyltransferase</fullName>
    </recommendedName>
</protein>
<proteinExistence type="inferred from homology"/>
<dbReference type="GO" id="GO:0008168">
    <property type="term" value="F:methyltransferase activity"/>
    <property type="evidence" value="ECO:0007669"/>
    <property type="project" value="UniProtKB-KW"/>
</dbReference>
<dbReference type="RefSeq" id="WP_148135818.1">
    <property type="nucleotide sequence ID" value="NZ_CP017634.1"/>
</dbReference>
<dbReference type="KEGG" id="fwa:DCMF_18670"/>
<reference evidence="4 5" key="1">
    <citation type="submission" date="2016-10" db="EMBL/GenBank/DDBJ databases">
        <title>Complete Genome Sequence of Peptococcaceae strain DCMF.</title>
        <authorList>
            <person name="Edwards R.J."/>
            <person name="Holland S.I."/>
            <person name="Deshpande N.P."/>
            <person name="Wong Y.K."/>
            <person name="Ertan H."/>
            <person name="Manefield M."/>
            <person name="Russell T.L."/>
            <person name="Lee M.J."/>
        </authorList>
    </citation>
    <scope>NUCLEOTIDE SEQUENCE [LARGE SCALE GENOMIC DNA]</scope>
    <source>
        <strain evidence="4 5">DCMF</strain>
    </source>
</reference>
<evidence type="ECO:0000313" key="4">
    <source>
        <dbReference type="EMBL" id="ATW26504.1"/>
    </source>
</evidence>
<gene>
    <name evidence="4" type="ORF">DCMF_18670</name>
</gene>